<feature type="transmembrane region" description="Helical" evidence="3">
    <location>
        <begin position="145"/>
        <end position="163"/>
    </location>
</feature>
<feature type="transmembrane region" description="Helical" evidence="3">
    <location>
        <begin position="434"/>
        <end position="454"/>
    </location>
</feature>
<keyword evidence="2" id="KW-0597">Phosphoprotein</keyword>
<dbReference type="SMART" id="SM00044">
    <property type="entry name" value="CYCc"/>
    <property type="match status" value="1"/>
</dbReference>
<dbReference type="Gene3D" id="3.30.70.1230">
    <property type="entry name" value="Nucleotide cyclase"/>
    <property type="match status" value="1"/>
</dbReference>
<dbReference type="SUPFAM" id="SSF158472">
    <property type="entry name" value="HAMP domain-like"/>
    <property type="match status" value="1"/>
</dbReference>
<keyword evidence="3" id="KW-0812">Transmembrane</keyword>
<dbReference type="GO" id="GO:0004016">
    <property type="term" value="F:adenylate cyclase activity"/>
    <property type="evidence" value="ECO:0007669"/>
    <property type="project" value="UniProtKB-ARBA"/>
</dbReference>
<reference evidence="7 8" key="1">
    <citation type="submission" date="2020-08" db="EMBL/GenBank/DDBJ databases">
        <title>Bridging the membrane lipid divide: bacteria of the FCB group superphylum have the potential to synthesize archaeal ether lipids.</title>
        <authorList>
            <person name="Villanueva L."/>
            <person name="Von Meijenfeldt F.A.B."/>
            <person name="Westbye A.B."/>
            <person name="Yadav S."/>
            <person name="Hopmans E.C."/>
            <person name="Dutilh B.E."/>
            <person name="Sinninghe Damste J.S."/>
        </authorList>
    </citation>
    <scope>NUCLEOTIDE SEQUENCE [LARGE SCALE GENOMIC DNA]</scope>
    <source>
        <strain evidence="7">NIOZ-UU36</strain>
    </source>
</reference>
<comment type="caution">
    <text evidence="7">The sequence shown here is derived from an EMBL/GenBank/DDBJ whole genome shotgun (WGS) entry which is preliminary data.</text>
</comment>
<dbReference type="PROSITE" id="PS50125">
    <property type="entry name" value="GUANYLATE_CYCLASE_2"/>
    <property type="match status" value="1"/>
</dbReference>
<feature type="domain" description="Guanylate cyclase" evidence="5">
    <location>
        <begin position="544"/>
        <end position="679"/>
    </location>
</feature>
<evidence type="ECO:0000313" key="8">
    <source>
        <dbReference type="Proteomes" id="UP000614469"/>
    </source>
</evidence>
<gene>
    <name evidence="7" type="ORF">H8E29_13280</name>
</gene>
<dbReference type="InterPro" id="IPR029151">
    <property type="entry name" value="Sensor-like_sf"/>
</dbReference>
<dbReference type="PANTHER" id="PTHR43081:SF1">
    <property type="entry name" value="ADENYLATE CYCLASE, TERMINAL-DIFFERENTIATION SPECIFIC"/>
    <property type="match status" value="1"/>
</dbReference>
<dbReference type="CDD" id="cd07302">
    <property type="entry name" value="CHD"/>
    <property type="match status" value="1"/>
</dbReference>
<keyword evidence="3" id="KW-0472">Membrane</keyword>
<dbReference type="InterPro" id="IPR001789">
    <property type="entry name" value="Sig_transdc_resp-reg_receiver"/>
</dbReference>
<dbReference type="Pfam" id="PF00211">
    <property type="entry name" value="Guanylate_cyc"/>
    <property type="match status" value="1"/>
</dbReference>
<evidence type="ECO:0000256" key="3">
    <source>
        <dbReference type="SAM" id="Phobius"/>
    </source>
</evidence>
<dbReference type="InterPro" id="IPR003660">
    <property type="entry name" value="HAMP_dom"/>
</dbReference>
<dbReference type="SMART" id="SM00304">
    <property type="entry name" value="HAMP"/>
    <property type="match status" value="1"/>
</dbReference>
<dbReference type="PROSITE" id="PS50110">
    <property type="entry name" value="RESPONSE_REGULATORY"/>
    <property type="match status" value="1"/>
</dbReference>
<dbReference type="Gene3D" id="3.40.50.2300">
    <property type="match status" value="1"/>
</dbReference>
<dbReference type="PANTHER" id="PTHR43081">
    <property type="entry name" value="ADENYLATE CYCLASE, TERMINAL-DIFFERENTIATION SPECIFIC-RELATED"/>
    <property type="match status" value="1"/>
</dbReference>
<dbReference type="GO" id="GO:0000160">
    <property type="term" value="P:phosphorelay signal transduction system"/>
    <property type="evidence" value="ECO:0007669"/>
    <property type="project" value="InterPro"/>
</dbReference>
<dbReference type="GO" id="GO:0009190">
    <property type="term" value="P:cyclic nucleotide biosynthetic process"/>
    <property type="evidence" value="ECO:0007669"/>
    <property type="project" value="InterPro"/>
</dbReference>
<name>A0A8J6NHM1_9CHLR</name>
<evidence type="ECO:0000313" key="7">
    <source>
        <dbReference type="EMBL" id="MBC8336233.1"/>
    </source>
</evidence>
<dbReference type="GO" id="GO:0016020">
    <property type="term" value="C:membrane"/>
    <property type="evidence" value="ECO:0007669"/>
    <property type="project" value="InterPro"/>
</dbReference>
<organism evidence="7 8">
    <name type="scientific">Candidatus Desulfolinea nitratireducens</name>
    <dbReference type="NCBI Taxonomy" id="2841698"/>
    <lineage>
        <taxon>Bacteria</taxon>
        <taxon>Bacillati</taxon>
        <taxon>Chloroflexota</taxon>
        <taxon>Anaerolineae</taxon>
        <taxon>Anaerolineales</taxon>
        <taxon>Anaerolineales incertae sedis</taxon>
        <taxon>Candidatus Desulfolinea</taxon>
    </lineage>
</organism>
<dbReference type="SUPFAM" id="SSF52172">
    <property type="entry name" value="CheY-like"/>
    <property type="match status" value="1"/>
</dbReference>
<comment type="similarity">
    <text evidence="1">Belongs to the adenylyl cyclase class-3 family.</text>
</comment>
<proteinExistence type="inferred from homology"/>
<dbReference type="CDD" id="cd06225">
    <property type="entry name" value="HAMP"/>
    <property type="match status" value="1"/>
</dbReference>
<feature type="domain" description="HAMP" evidence="6">
    <location>
        <begin position="456"/>
        <end position="508"/>
    </location>
</feature>
<dbReference type="SUPFAM" id="SSF103190">
    <property type="entry name" value="Sensory domain-like"/>
    <property type="match status" value="1"/>
</dbReference>
<dbReference type="Gene3D" id="6.10.340.10">
    <property type="match status" value="1"/>
</dbReference>
<accession>A0A8J6NHM1</accession>
<dbReference type="InterPro" id="IPR029787">
    <property type="entry name" value="Nucleotide_cyclase"/>
</dbReference>
<dbReference type="InterPro" id="IPR050697">
    <property type="entry name" value="Adenylyl/Guanylyl_Cyclase_3/4"/>
</dbReference>
<evidence type="ECO:0000259" key="4">
    <source>
        <dbReference type="PROSITE" id="PS50110"/>
    </source>
</evidence>
<dbReference type="Proteomes" id="UP000614469">
    <property type="component" value="Unassembled WGS sequence"/>
</dbReference>
<dbReference type="InterPro" id="IPR011006">
    <property type="entry name" value="CheY-like_superfamily"/>
</dbReference>
<dbReference type="InterPro" id="IPR001054">
    <property type="entry name" value="A/G_cyclase"/>
</dbReference>
<feature type="domain" description="Response regulatory" evidence="4">
    <location>
        <begin position="2"/>
        <end position="116"/>
    </location>
</feature>
<dbReference type="Pfam" id="PF00672">
    <property type="entry name" value="HAMP"/>
    <property type="match status" value="1"/>
</dbReference>
<dbReference type="PROSITE" id="PS50885">
    <property type="entry name" value="HAMP"/>
    <property type="match status" value="1"/>
</dbReference>
<evidence type="ECO:0000259" key="6">
    <source>
        <dbReference type="PROSITE" id="PS50885"/>
    </source>
</evidence>
<evidence type="ECO:0000259" key="5">
    <source>
        <dbReference type="PROSITE" id="PS50125"/>
    </source>
</evidence>
<feature type="modified residue" description="4-aspartylphosphate" evidence="2">
    <location>
        <position position="51"/>
    </location>
</feature>
<evidence type="ECO:0000256" key="1">
    <source>
        <dbReference type="ARBA" id="ARBA00005381"/>
    </source>
</evidence>
<dbReference type="AlphaFoldDB" id="A0A8J6NHM1"/>
<dbReference type="SUPFAM" id="SSF55073">
    <property type="entry name" value="Nucleotide cyclase"/>
    <property type="match status" value="1"/>
</dbReference>
<sequence>MKVLIVQSEIESEQTLTDIFSKRGDEVFSTLNVEDSISILQREKPELMVLDLHISKELLLDLLRTLQNRFPGVRVIISIRYKDLARELDVKGFGANVFLRAPFTIFWVEKALEKLKHIDSEDKKNSRGIQSAFPKIRFSVRLKIILPYLLLSLLLAMGVGYVVSQAAIDTIERRFVNNLIEVGKLTNAWLVEEEGNRLETMRQLAFTDGLAESVLENDAVRTRELVLGLAINNQEEAIEILDLQGVALISIRHNAEGGPASFDFSKGENIFVEADFVQKVLSQSSDDQGDKFAGLIQAPWGNYFYVAGPITNEQNQLVGAVLVGRSVSTMILETRELLIGDKNTFAHVSLYNPSGISLGTTLIDIDNIDLPGETVTEIFERQANESQTRPLNVGSINYREILSPWEVRGGQDIGLVGVALAESFLVSPGQQTQVQIYILATLGLLMIISVGILLSRRITEPLNEVVAAASEVSQGKWDVAVEPRGRDELTVLAHTFNYMISNLKEGEIYRDLLGRTITPQVRDQLRGTIESGNLKLEGQSTIATMMITDIRRFTVISESESPKTILEWLNKYYGEIVPIINTNDGVTSEFIGDSIMAFFGILPLTLDPSESARQACIAAVEILKTVNAMNAKRQKEGIPPMVTGIGINTGEVAAGGVGTADRLHYTVIGDAVNITQRLENLTKVLGETSAIISEGTYEALGVYRENFKLSPMGGQIFKGKSDPIQVYRLLPEQVEN</sequence>
<dbReference type="EMBL" id="JACNJN010000148">
    <property type="protein sequence ID" value="MBC8336233.1"/>
    <property type="molecule type" value="Genomic_DNA"/>
</dbReference>
<evidence type="ECO:0000256" key="2">
    <source>
        <dbReference type="PROSITE-ProRule" id="PRU00169"/>
    </source>
</evidence>
<protein>
    <submittedName>
        <fullName evidence="7">HAMP domain-containing protein</fullName>
    </submittedName>
</protein>
<keyword evidence="3" id="KW-1133">Transmembrane helix</keyword>